<dbReference type="InterPro" id="IPR013766">
    <property type="entry name" value="Thioredoxin_domain"/>
</dbReference>
<reference evidence="5 6" key="1">
    <citation type="submission" date="2018-11" db="EMBL/GenBank/DDBJ databases">
        <title>Haplotype-resolved cattle genomes.</title>
        <authorList>
            <person name="Low W.Y."/>
            <person name="Tearle R."/>
            <person name="Bickhart D.M."/>
            <person name="Rosen B.D."/>
            <person name="Koren S."/>
            <person name="Rhie A."/>
            <person name="Hiendleder S."/>
            <person name="Phillippy A.M."/>
            <person name="Smith T.P.L."/>
            <person name="Williams J.L."/>
        </authorList>
    </citation>
    <scope>NUCLEOTIDE SEQUENCE [LARGE SCALE GENOMIC DNA]</scope>
</reference>
<dbReference type="InterPro" id="IPR036249">
    <property type="entry name" value="Thioredoxin-like_sf"/>
</dbReference>
<sequence length="108" mass="12393">MVQNIRDMDELKAFLKAAGNKLVVIEFSAKWCGPCKRIYPVFHELAQTYHIKAVPTFQLFKQTKKGSISRCRPVSELHHHQEWALHSSQANPNPTRANSRVLLKQLGK</sequence>
<evidence type="ECO:0000256" key="1">
    <source>
        <dbReference type="ARBA" id="ARBA00023157"/>
    </source>
</evidence>
<dbReference type="Ensembl" id="ENSBIXT00000033526.1">
    <property type="protein sequence ID" value="ENSBIXP00000019735.1"/>
    <property type="gene ID" value="ENSBIXG00000023288.1"/>
</dbReference>
<keyword evidence="1" id="KW-1015">Disulfide bond</keyword>
<dbReference type="Pfam" id="PF00085">
    <property type="entry name" value="Thioredoxin"/>
    <property type="match status" value="1"/>
</dbReference>
<proteinExistence type="predicted"/>
<dbReference type="CDD" id="cd02947">
    <property type="entry name" value="TRX_family"/>
    <property type="match status" value="1"/>
</dbReference>
<feature type="region of interest" description="Disordered" evidence="3">
    <location>
        <begin position="84"/>
        <end position="108"/>
    </location>
</feature>
<reference evidence="5" key="2">
    <citation type="submission" date="2025-08" db="UniProtKB">
        <authorList>
            <consortium name="Ensembl"/>
        </authorList>
    </citation>
    <scope>IDENTIFICATION</scope>
</reference>
<protein>
    <recommendedName>
        <fullName evidence="4">Thioredoxin domain-containing protein</fullName>
    </recommendedName>
</protein>
<keyword evidence="6" id="KW-1185">Reference proteome</keyword>
<dbReference type="PANTHER" id="PTHR46115">
    <property type="entry name" value="THIOREDOXIN-LIKE PROTEIN 1"/>
    <property type="match status" value="1"/>
</dbReference>
<name>A0A4W2D695_BOBOX</name>
<evidence type="ECO:0000313" key="5">
    <source>
        <dbReference type="Ensembl" id="ENSBIXP00000019735.1"/>
    </source>
</evidence>
<keyword evidence="2" id="KW-0676">Redox-active center</keyword>
<evidence type="ECO:0000256" key="2">
    <source>
        <dbReference type="ARBA" id="ARBA00023284"/>
    </source>
</evidence>
<feature type="compositionally biased region" description="Polar residues" evidence="3">
    <location>
        <begin position="86"/>
        <end position="98"/>
    </location>
</feature>
<dbReference type="PROSITE" id="PS00194">
    <property type="entry name" value="THIOREDOXIN_1"/>
    <property type="match status" value="1"/>
</dbReference>
<dbReference type="AlphaFoldDB" id="A0A4W2D695"/>
<dbReference type="InterPro" id="IPR017937">
    <property type="entry name" value="Thioredoxin_CS"/>
</dbReference>
<feature type="domain" description="Thioredoxin" evidence="4">
    <location>
        <begin position="15"/>
        <end position="49"/>
    </location>
</feature>
<accession>A0A4W2D695</accession>
<evidence type="ECO:0000313" key="6">
    <source>
        <dbReference type="Proteomes" id="UP000314981"/>
    </source>
</evidence>
<evidence type="ECO:0000256" key="3">
    <source>
        <dbReference type="SAM" id="MobiDB-lite"/>
    </source>
</evidence>
<dbReference type="SUPFAM" id="SSF52833">
    <property type="entry name" value="Thioredoxin-like"/>
    <property type="match status" value="1"/>
</dbReference>
<reference evidence="5" key="3">
    <citation type="submission" date="2025-09" db="UniProtKB">
        <authorList>
            <consortium name="Ensembl"/>
        </authorList>
    </citation>
    <scope>IDENTIFICATION</scope>
</reference>
<dbReference type="Proteomes" id="UP000314981">
    <property type="component" value="Chromosome 8"/>
</dbReference>
<dbReference type="Gene3D" id="3.40.30.10">
    <property type="entry name" value="Glutaredoxin"/>
    <property type="match status" value="1"/>
</dbReference>
<organism evidence="5 6">
    <name type="scientific">Bos indicus x Bos taurus</name>
    <name type="common">Hybrid cattle</name>
    <dbReference type="NCBI Taxonomy" id="30522"/>
    <lineage>
        <taxon>Eukaryota</taxon>
        <taxon>Metazoa</taxon>
        <taxon>Chordata</taxon>
        <taxon>Craniata</taxon>
        <taxon>Vertebrata</taxon>
        <taxon>Euteleostomi</taxon>
        <taxon>Mammalia</taxon>
        <taxon>Eutheria</taxon>
        <taxon>Laurasiatheria</taxon>
        <taxon>Artiodactyla</taxon>
        <taxon>Ruminantia</taxon>
        <taxon>Pecora</taxon>
        <taxon>Bovidae</taxon>
        <taxon>Bovinae</taxon>
        <taxon>Bos</taxon>
    </lineage>
</organism>
<evidence type="ECO:0000259" key="4">
    <source>
        <dbReference type="Pfam" id="PF00085"/>
    </source>
</evidence>